<dbReference type="Pfam" id="PF02230">
    <property type="entry name" value="Abhydrolase_2"/>
    <property type="match status" value="1"/>
</dbReference>
<dbReference type="VEuPathDB" id="AmoebaDB:NfTy_054870"/>
<dbReference type="PANTHER" id="PTHR12277:SF81">
    <property type="entry name" value="PROTEIN ABHD13"/>
    <property type="match status" value="1"/>
</dbReference>
<evidence type="ECO:0000259" key="1">
    <source>
        <dbReference type="Pfam" id="PF02230"/>
    </source>
</evidence>
<protein>
    <recommendedName>
        <fullName evidence="1">Phospholipase/carboxylesterase/thioesterase domain-containing protein</fullName>
    </recommendedName>
</protein>
<dbReference type="Gene3D" id="3.40.50.1820">
    <property type="entry name" value="alpha/beta hydrolase"/>
    <property type="match status" value="1"/>
</dbReference>
<gene>
    <name evidence="2" type="ORF">FDP41_001711</name>
</gene>
<dbReference type="EMBL" id="VFQX01000027">
    <property type="protein sequence ID" value="KAF0979368.1"/>
    <property type="molecule type" value="Genomic_DNA"/>
</dbReference>
<comment type="caution">
    <text evidence="2">The sequence shown here is derived from an EMBL/GenBank/DDBJ whole genome shotgun (WGS) entry which is preliminary data.</text>
</comment>
<dbReference type="PANTHER" id="PTHR12277">
    <property type="entry name" value="ALPHA/BETA HYDROLASE DOMAIN-CONTAINING PROTEIN"/>
    <property type="match status" value="1"/>
</dbReference>
<accession>A0A6A5C0E1</accession>
<dbReference type="VEuPathDB" id="AmoebaDB:FDP41_001711"/>
<evidence type="ECO:0000313" key="2">
    <source>
        <dbReference type="EMBL" id="KAF0979368.1"/>
    </source>
</evidence>
<reference evidence="2 3" key="1">
    <citation type="journal article" date="2019" name="Sci. Rep.">
        <title>Nanopore sequencing improves the draft genome of the human pathogenic amoeba Naegleria fowleri.</title>
        <authorList>
            <person name="Liechti N."/>
            <person name="Schurch N."/>
            <person name="Bruggmann R."/>
            <person name="Wittwer M."/>
        </authorList>
    </citation>
    <scope>NUCLEOTIDE SEQUENCE [LARGE SCALE GENOMIC DNA]</scope>
    <source>
        <strain evidence="2 3">ATCC 30894</strain>
    </source>
</reference>
<sequence>MGSIVSSLTFQPPKPPSYNAEKPYPVTFVEGVKAGKQVALYYLKAKTEDVKSTILYSHGNGMDMGMSYDFLTILRDKLNVNVVHYEYFGYGVLQDIEEPSEQGVYECALTAYNYVVHTLNIPPESIIIYGTSMGTAASIYLAAHHRKVAGVVLESPFESIVRTVTNVFAGRLIDIFPNYMRIGAIDAPVFVIHGENDELVPVDHGIYITKHVKNPYPALWIKNAGHNDLREILGLRELTNHLKKFMVECNVIKE</sequence>
<name>A0A6A5C0E1_NAEFO</name>
<dbReference type="OMA" id="NDYSNCH"/>
<organism evidence="2 3">
    <name type="scientific">Naegleria fowleri</name>
    <name type="common">Brain eating amoeba</name>
    <dbReference type="NCBI Taxonomy" id="5763"/>
    <lineage>
        <taxon>Eukaryota</taxon>
        <taxon>Discoba</taxon>
        <taxon>Heterolobosea</taxon>
        <taxon>Tetramitia</taxon>
        <taxon>Eutetramitia</taxon>
        <taxon>Vahlkampfiidae</taxon>
        <taxon>Naegleria</taxon>
    </lineage>
</organism>
<keyword evidence="3" id="KW-1185">Reference proteome</keyword>
<dbReference type="Proteomes" id="UP000444721">
    <property type="component" value="Unassembled WGS sequence"/>
</dbReference>
<feature type="domain" description="Phospholipase/carboxylesterase/thioesterase" evidence="1">
    <location>
        <begin position="115"/>
        <end position="213"/>
    </location>
</feature>
<dbReference type="GeneID" id="68108929"/>
<proteinExistence type="predicted"/>
<dbReference type="InterPro" id="IPR029058">
    <property type="entry name" value="AB_hydrolase_fold"/>
</dbReference>
<evidence type="ECO:0000313" key="3">
    <source>
        <dbReference type="Proteomes" id="UP000444721"/>
    </source>
</evidence>
<dbReference type="VEuPathDB" id="AmoebaDB:NF0036110"/>
<dbReference type="GO" id="GO:0016787">
    <property type="term" value="F:hydrolase activity"/>
    <property type="evidence" value="ECO:0007669"/>
    <property type="project" value="InterPro"/>
</dbReference>
<dbReference type="InterPro" id="IPR003140">
    <property type="entry name" value="PLipase/COase/thioEstase"/>
</dbReference>
<dbReference type="AlphaFoldDB" id="A0A6A5C0E1"/>
<dbReference type="OrthoDB" id="446723at2759"/>
<dbReference type="RefSeq" id="XP_044564081.1">
    <property type="nucleotide sequence ID" value="XM_044704826.1"/>
</dbReference>
<dbReference type="SUPFAM" id="SSF53474">
    <property type="entry name" value="alpha/beta-Hydrolases"/>
    <property type="match status" value="1"/>
</dbReference>